<sequence>MSSRDSESDIINPCFKIFALSSDDAGNPEEDHHMFRLLDCEDSPSWVLTTNDDGETRDEAVVFAAALSRVTIANAPFGLDPPYPSIFFCSSETTMWGDISIQIPPFQPVSTSPSNCSSSLFDSDHSF</sequence>
<protein>
    <submittedName>
        <fullName evidence="1">Uncharacterized protein</fullName>
    </submittedName>
</protein>
<name>A0ABR1ZC81_9ROSI</name>
<reference evidence="1 2" key="1">
    <citation type="journal article" date="2024" name="G3 (Bethesda)">
        <title>Genome assembly of Hibiscus sabdariffa L. provides insights into metabolisms of medicinal natural products.</title>
        <authorList>
            <person name="Kim T."/>
        </authorList>
    </citation>
    <scope>NUCLEOTIDE SEQUENCE [LARGE SCALE GENOMIC DNA]</scope>
    <source>
        <strain evidence="1">TK-2024</strain>
        <tissue evidence="1">Old leaves</tissue>
    </source>
</reference>
<proteinExistence type="predicted"/>
<dbReference type="Proteomes" id="UP001396334">
    <property type="component" value="Unassembled WGS sequence"/>
</dbReference>
<gene>
    <name evidence="1" type="ORF">V6N11_013828</name>
</gene>
<dbReference type="EMBL" id="JBBPBN010001624">
    <property type="protein sequence ID" value="KAK8477868.1"/>
    <property type="molecule type" value="Genomic_DNA"/>
</dbReference>
<comment type="caution">
    <text evidence="1">The sequence shown here is derived from an EMBL/GenBank/DDBJ whole genome shotgun (WGS) entry which is preliminary data.</text>
</comment>
<keyword evidence="2" id="KW-1185">Reference proteome</keyword>
<evidence type="ECO:0000313" key="2">
    <source>
        <dbReference type="Proteomes" id="UP001396334"/>
    </source>
</evidence>
<organism evidence="1 2">
    <name type="scientific">Hibiscus sabdariffa</name>
    <name type="common">roselle</name>
    <dbReference type="NCBI Taxonomy" id="183260"/>
    <lineage>
        <taxon>Eukaryota</taxon>
        <taxon>Viridiplantae</taxon>
        <taxon>Streptophyta</taxon>
        <taxon>Embryophyta</taxon>
        <taxon>Tracheophyta</taxon>
        <taxon>Spermatophyta</taxon>
        <taxon>Magnoliopsida</taxon>
        <taxon>eudicotyledons</taxon>
        <taxon>Gunneridae</taxon>
        <taxon>Pentapetalae</taxon>
        <taxon>rosids</taxon>
        <taxon>malvids</taxon>
        <taxon>Malvales</taxon>
        <taxon>Malvaceae</taxon>
        <taxon>Malvoideae</taxon>
        <taxon>Hibiscus</taxon>
    </lineage>
</organism>
<accession>A0ABR1ZC81</accession>
<evidence type="ECO:0000313" key="1">
    <source>
        <dbReference type="EMBL" id="KAK8477868.1"/>
    </source>
</evidence>